<evidence type="ECO:0000259" key="1">
    <source>
        <dbReference type="PROSITE" id="PS51186"/>
    </source>
</evidence>
<dbReference type="Gene3D" id="3.40.630.30">
    <property type="match status" value="1"/>
</dbReference>
<dbReference type="SUPFAM" id="SSF55729">
    <property type="entry name" value="Acyl-CoA N-acyltransferases (Nat)"/>
    <property type="match status" value="1"/>
</dbReference>
<keyword evidence="4" id="KW-1185">Reference proteome</keyword>
<dbReference type="InterPro" id="IPR045057">
    <property type="entry name" value="Gcn5-rel_NAT"/>
</dbReference>
<dbReference type="CDD" id="cd04301">
    <property type="entry name" value="NAT_SF"/>
    <property type="match status" value="1"/>
</dbReference>
<dbReference type="Proteomes" id="UP000274033">
    <property type="component" value="Unassembled WGS sequence"/>
</dbReference>
<dbReference type="AlphaFoldDB" id="A0A3N9U4P9"/>
<keyword evidence="3" id="KW-0808">Transferase</keyword>
<dbReference type="PANTHER" id="PTHR31435:SF10">
    <property type="entry name" value="BSR4717 PROTEIN"/>
    <property type="match status" value="1"/>
</dbReference>
<dbReference type="InterPro" id="IPR016181">
    <property type="entry name" value="Acyl_CoA_acyltransferase"/>
</dbReference>
<protein>
    <submittedName>
        <fullName evidence="3">N-acetyltransferase</fullName>
    </submittedName>
</protein>
<dbReference type="InterPro" id="IPR000182">
    <property type="entry name" value="GNAT_dom"/>
</dbReference>
<evidence type="ECO:0000259" key="2">
    <source>
        <dbReference type="PROSITE" id="PS51729"/>
    </source>
</evidence>
<accession>A0A3N9U4P9</accession>
<sequence length="93" mass="10887">MEFKLAERGPKHFAFEYEQEGKMLAEIEWIQRENVMDMNHTFVSDELRGQGVAKKLLDQAAEYARENNYKMRAICSYVVAAFERSAEYDDVKA</sequence>
<dbReference type="EMBL" id="RRCT01000031">
    <property type="protein sequence ID" value="RQW71593.1"/>
    <property type="molecule type" value="Genomic_DNA"/>
</dbReference>
<feature type="domain" description="N-acetyltransferase" evidence="2">
    <location>
        <begin position="7"/>
        <end position="93"/>
    </location>
</feature>
<dbReference type="Pfam" id="PF14542">
    <property type="entry name" value="Acetyltransf_CG"/>
    <property type="match status" value="1"/>
</dbReference>
<organism evidence="3 4">
    <name type="scientific">Lysinibacillus composti</name>
    <dbReference type="NCBI Taxonomy" id="720633"/>
    <lineage>
        <taxon>Bacteria</taxon>
        <taxon>Bacillati</taxon>
        <taxon>Bacillota</taxon>
        <taxon>Bacilli</taxon>
        <taxon>Bacillales</taxon>
        <taxon>Bacillaceae</taxon>
        <taxon>Lysinibacillus</taxon>
    </lineage>
</organism>
<dbReference type="PANTHER" id="PTHR31435">
    <property type="entry name" value="PROTEIN NATD1"/>
    <property type="match status" value="1"/>
</dbReference>
<gene>
    <name evidence="3" type="ORF">EBB45_18965</name>
</gene>
<name>A0A3N9U4P9_9BACI</name>
<dbReference type="InterPro" id="IPR031165">
    <property type="entry name" value="GNAT_YJDJ"/>
</dbReference>
<reference evidence="3 4" key="1">
    <citation type="journal article" date="2013" name="J. Microbiol.">
        <title>Lysinibacillus chungkukjangi sp. nov., isolated from Chungkukjang, Korean fermented soybean food.</title>
        <authorList>
            <person name="Kim S.J."/>
            <person name="Jang Y.H."/>
            <person name="Hamada M."/>
            <person name="Ahn J.H."/>
            <person name="Weon H.Y."/>
            <person name="Suzuki K."/>
            <person name="Whang K.S."/>
            <person name="Kwon S.W."/>
        </authorList>
    </citation>
    <scope>NUCLEOTIDE SEQUENCE [LARGE SCALE GENOMIC DNA]</scope>
    <source>
        <strain evidence="3 4">MCCC 1A12701</strain>
    </source>
</reference>
<proteinExistence type="predicted"/>
<dbReference type="PROSITE" id="PS51729">
    <property type="entry name" value="GNAT_YJDJ"/>
    <property type="match status" value="1"/>
</dbReference>
<dbReference type="OrthoDB" id="9793389at2"/>
<dbReference type="PROSITE" id="PS51186">
    <property type="entry name" value="GNAT"/>
    <property type="match status" value="1"/>
</dbReference>
<evidence type="ECO:0000313" key="4">
    <source>
        <dbReference type="Proteomes" id="UP000274033"/>
    </source>
</evidence>
<evidence type="ECO:0000313" key="3">
    <source>
        <dbReference type="EMBL" id="RQW71593.1"/>
    </source>
</evidence>
<dbReference type="RefSeq" id="WP_124766908.1">
    <property type="nucleotide sequence ID" value="NZ_JAFBDY010000033.1"/>
</dbReference>
<feature type="domain" description="N-acetyltransferase" evidence="1">
    <location>
        <begin position="1"/>
        <end position="93"/>
    </location>
</feature>
<comment type="caution">
    <text evidence="3">The sequence shown here is derived from an EMBL/GenBank/DDBJ whole genome shotgun (WGS) entry which is preliminary data.</text>
</comment>
<dbReference type="GO" id="GO:0016747">
    <property type="term" value="F:acyltransferase activity, transferring groups other than amino-acyl groups"/>
    <property type="evidence" value="ECO:0007669"/>
    <property type="project" value="InterPro"/>
</dbReference>